<organism evidence="1 2">
    <name type="scientific">Pontibacillus chungwhensis</name>
    <dbReference type="NCBI Taxonomy" id="265426"/>
    <lineage>
        <taxon>Bacteria</taxon>
        <taxon>Bacillati</taxon>
        <taxon>Bacillota</taxon>
        <taxon>Bacilli</taxon>
        <taxon>Bacillales</taxon>
        <taxon>Bacillaceae</taxon>
        <taxon>Pontibacillus</taxon>
    </lineage>
</organism>
<keyword evidence="2" id="KW-1185">Reference proteome</keyword>
<name>A0ABY8UY19_9BACI</name>
<dbReference type="SUPFAM" id="SSF55831">
    <property type="entry name" value="Thymidylate synthase/dCMP hydroxymethylase"/>
    <property type="match status" value="1"/>
</dbReference>
<protein>
    <submittedName>
        <fullName evidence="1">Uncharacterized protein</fullName>
    </submittedName>
</protein>
<dbReference type="InterPro" id="IPR036926">
    <property type="entry name" value="Thymidate_synth/dCMP_Mease_sf"/>
</dbReference>
<dbReference type="Proteomes" id="UP001236652">
    <property type="component" value="Chromosome"/>
</dbReference>
<evidence type="ECO:0000313" key="2">
    <source>
        <dbReference type="Proteomes" id="UP001236652"/>
    </source>
</evidence>
<evidence type="ECO:0000313" key="1">
    <source>
        <dbReference type="EMBL" id="WIF98407.1"/>
    </source>
</evidence>
<reference evidence="1 2" key="1">
    <citation type="submission" date="2023-05" db="EMBL/GenBank/DDBJ databases">
        <title>Comparative genomics reveals the evidence of polycyclic aromatic hydrocarbons degradation in moderately halophilic genus Pontibacillus.</title>
        <authorList>
            <person name="Yang H."/>
            <person name="Qian Z."/>
        </authorList>
    </citation>
    <scope>NUCLEOTIDE SEQUENCE [LARGE SCALE GENOMIC DNA]</scope>
    <source>
        <strain evidence="2">HN14</strain>
    </source>
</reference>
<accession>A0ABY8UY19</accession>
<sequence>MDEHEFIQVENFEDVISFAKETVNQNHSDGYYLNFSLKVQFDINLINKPQLLDVATEAEDWQNPKQPEHLHINHGEYITEKGVRYIIEELKRKSHSNRALMSLINQGDIIESGDNPIPSFMVLQFSLEGTELYITTYFRALEVSRFLRINIEEIRLIAKEIYDEITNLSKVKLNIFAFRAYVKENQSTLKRQEIDLLQERHILTFMQNEPNKLIALLKEKKEESTVIENNSLHHIYEIMNDSYVNESIHYCFKGKLVNHLLEKCLASSQELINLREKTSHSDRIEEINLTYLRLLENFIGEIEKCFYQ</sequence>
<dbReference type="EMBL" id="CP126446">
    <property type="protein sequence ID" value="WIF98407.1"/>
    <property type="molecule type" value="Genomic_DNA"/>
</dbReference>
<gene>
    <name evidence="1" type="ORF">QNI29_01680</name>
</gene>
<proteinExistence type="predicted"/>
<dbReference type="Gene3D" id="3.30.572.10">
    <property type="entry name" value="Thymidylate synthase/dCMP hydroxymethylase domain"/>
    <property type="match status" value="1"/>
</dbReference>
<dbReference type="RefSeq" id="WP_231419748.1">
    <property type="nucleotide sequence ID" value="NZ_CP126446.1"/>
</dbReference>